<dbReference type="GO" id="GO:0005576">
    <property type="term" value="C:extracellular region"/>
    <property type="evidence" value="ECO:0007669"/>
    <property type="project" value="UniProtKB-SubCell"/>
</dbReference>
<dbReference type="GO" id="GO:0005886">
    <property type="term" value="C:plasma membrane"/>
    <property type="evidence" value="ECO:0007669"/>
    <property type="project" value="UniProtKB-SubCell"/>
</dbReference>
<evidence type="ECO:0000256" key="13">
    <source>
        <dbReference type="ARBA" id="ARBA00023180"/>
    </source>
</evidence>
<evidence type="ECO:0000256" key="1">
    <source>
        <dbReference type="ARBA" id="ARBA00004202"/>
    </source>
</evidence>
<dbReference type="Proteomes" id="UP000261540">
    <property type="component" value="Unplaced"/>
</dbReference>
<feature type="transmembrane region" description="Helical" evidence="17">
    <location>
        <begin position="20"/>
        <end position="40"/>
    </location>
</feature>
<comment type="similarity">
    <text evidence="3">Belongs to the HHIP family.</text>
</comment>
<comment type="caution">
    <text evidence="16">Lacks conserved residue(s) required for the propagation of feature annotation.</text>
</comment>
<dbReference type="Pfam" id="PF07995">
    <property type="entry name" value="GSDH"/>
    <property type="match status" value="1"/>
</dbReference>
<dbReference type="Pfam" id="PF07974">
    <property type="entry name" value="EGF_2"/>
    <property type="match status" value="1"/>
</dbReference>
<dbReference type="Gene3D" id="2.120.10.30">
    <property type="entry name" value="TolB, C-terminal domain"/>
    <property type="match status" value="1"/>
</dbReference>
<keyword evidence="17" id="KW-0812">Transmembrane</keyword>
<evidence type="ECO:0000256" key="3">
    <source>
        <dbReference type="ARBA" id="ARBA00010658"/>
    </source>
</evidence>
<evidence type="ECO:0000256" key="5">
    <source>
        <dbReference type="ARBA" id="ARBA00022525"/>
    </source>
</evidence>
<dbReference type="InterPro" id="IPR000742">
    <property type="entry name" value="EGF"/>
</dbReference>
<dbReference type="Ensembl" id="ENSPKIT00000019120.1">
    <property type="protein sequence ID" value="ENSPKIP00000038130.1"/>
    <property type="gene ID" value="ENSPKIG00000016028.1"/>
</dbReference>
<keyword evidence="6 16" id="KW-0245">EGF-like domain</keyword>
<evidence type="ECO:0000256" key="9">
    <source>
        <dbReference type="ARBA" id="ARBA00022737"/>
    </source>
</evidence>
<evidence type="ECO:0000256" key="17">
    <source>
        <dbReference type="SAM" id="Phobius"/>
    </source>
</evidence>
<evidence type="ECO:0000256" key="11">
    <source>
        <dbReference type="ARBA" id="ARBA00023136"/>
    </source>
</evidence>
<evidence type="ECO:0000256" key="6">
    <source>
        <dbReference type="ARBA" id="ARBA00022536"/>
    </source>
</evidence>
<keyword evidence="7" id="KW-0479">Metal-binding</keyword>
<keyword evidence="17" id="KW-1133">Transmembrane helix</keyword>
<evidence type="ECO:0000313" key="20">
    <source>
        <dbReference type="Proteomes" id="UP000261540"/>
    </source>
</evidence>
<organism evidence="19 20">
    <name type="scientific">Paramormyrops kingsleyae</name>
    <dbReference type="NCBI Taxonomy" id="1676925"/>
    <lineage>
        <taxon>Eukaryota</taxon>
        <taxon>Metazoa</taxon>
        <taxon>Chordata</taxon>
        <taxon>Craniata</taxon>
        <taxon>Vertebrata</taxon>
        <taxon>Euteleostomi</taxon>
        <taxon>Actinopterygii</taxon>
        <taxon>Neopterygii</taxon>
        <taxon>Teleostei</taxon>
        <taxon>Osteoglossocephala</taxon>
        <taxon>Osteoglossomorpha</taxon>
        <taxon>Osteoglossiformes</taxon>
        <taxon>Mormyridae</taxon>
        <taxon>Paramormyrops</taxon>
    </lineage>
</organism>
<dbReference type="STRING" id="1676925.ENSPKIP00000038130"/>
<proteinExistence type="inferred from homology"/>
<evidence type="ECO:0000256" key="14">
    <source>
        <dbReference type="ARBA" id="ARBA00064170"/>
    </source>
</evidence>
<keyword evidence="4" id="KW-1003">Cell membrane</keyword>
<dbReference type="SMART" id="SM00181">
    <property type="entry name" value="EGF"/>
    <property type="match status" value="2"/>
</dbReference>
<dbReference type="Gene3D" id="2.10.25.10">
    <property type="entry name" value="Laminin"/>
    <property type="match status" value="2"/>
</dbReference>
<sequence length="734" mass="82668">MFFFSFFFSFLFSPPQYRLQYKLFFSLYIFFAYYFAPVLLSSSSRVRMRLFPLLLILTIAADMWEGGDAKYGEHGEAAPRRRRCYDGSLPKRPKKRDNGGMGLCPRLYPRLSCCPSKRSAFRMLHRRNGMVLSSNNTDCTKLLEELQCARCSPHAQLLYHTASPGRAPRGQPHLPILCQDYCKRLYYTCRGHIPELFQADVDEFCQYYGTGGNSLCFPDFHRRQTRGPSSNYLDLTDDYEQKEDFNRKHKDSCYCAMEVAGGLRQPVGAVHCGDGSQRLFILEKEGVVRILTPSKVLIREPFLDIHKLVQAGTKGEDERGLLSLAFHPNYRKNGKLYVSYTSNQERWAMGPHDHILRVVEYTVSRKDTNQVDVRTQRVLMEVAELHRKHLGGQLHFGADGLLHIFLGDGLITLDDMEEMDGLSDFTGAVLRVDVNTDSCQDPYAIPKDNPYFNSTNQPPEIYAHGLRSPGRCAVDQHHVNRSLLIICTDSRGKNSSTGRILQIKKGEDYEHVPPLFYLPPSRAAPVGGFIYRGCQSRRLYGSYVFGDRSGNLRILQKAWSGRMWREKPLCLGGGHPCGRSLVGQVLGFGEDELGEVYILTTSKTVAHSQSGKLYKVMDPKRPAGPRECQRPVEAPELLAAACSRQCRNGVCTPTGRCCCLAGWEGPLCKAAKCEPACRNGGICVEPNKCLCKSSFSGAHCEKDEHGVEIKARDGIVDRIMDVTSYLLDLTSYIV</sequence>
<evidence type="ECO:0000259" key="18">
    <source>
        <dbReference type="PROSITE" id="PS50026"/>
    </source>
</evidence>
<comment type="subunit">
    <text evidence="14">Interacts with all three hedgehog family members, SHH, IHH and DHH.</text>
</comment>
<dbReference type="AlphaFoldDB" id="A0A3B3T646"/>
<keyword evidence="10" id="KW-0862">Zinc</keyword>
<reference evidence="19" key="1">
    <citation type="submission" date="2025-08" db="UniProtKB">
        <authorList>
            <consortium name="Ensembl"/>
        </authorList>
    </citation>
    <scope>IDENTIFICATION</scope>
</reference>
<feature type="domain" description="EGF-like" evidence="18">
    <location>
        <begin position="669"/>
        <end position="701"/>
    </location>
</feature>
<evidence type="ECO:0000256" key="10">
    <source>
        <dbReference type="ARBA" id="ARBA00022833"/>
    </source>
</evidence>
<evidence type="ECO:0000256" key="2">
    <source>
        <dbReference type="ARBA" id="ARBA00004613"/>
    </source>
</evidence>
<dbReference type="GO" id="GO:0009968">
    <property type="term" value="P:negative regulation of signal transduction"/>
    <property type="evidence" value="ECO:0007669"/>
    <property type="project" value="UniProtKB-ARBA"/>
</dbReference>
<dbReference type="InterPro" id="IPR011042">
    <property type="entry name" value="6-blade_b-propeller_TolB-like"/>
</dbReference>
<keyword evidence="9" id="KW-0677">Repeat</keyword>
<dbReference type="FunFam" id="2.10.25.10:FF:000020">
    <property type="entry name" value="Latent-transforming growth factor beta-binding protein 1"/>
    <property type="match status" value="1"/>
</dbReference>
<dbReference type="PANTHER" id="PTHR19328">
    <property type="entry name" value="HEDGEHOG-INTERACTING PROTEIN"/>
    <property type="match status" value="1"/>
</dbReference>
<name>A0A3B3T646_9TELE</name>
<dbReference type="KEGG" id="pki:111832894"/>
<evidence type="ECO:0000256" key="4">
    <source>
        <dbReference type="ARBA" id="ARBA00022475"/>
    </source>
</evidence>
<dbReference type="GeneTree" id="ENSGT00940000158660"/>
<protein>
    <recommendedName>
        <fullName evidence="15">Hedgehog-interacting protein</fullName>
    </recommendedName>
</protein>
<dbReference type="GO" id="GO:0046872">
    <property type="term" value="F:metal ion binding"/>
    <property type="evidence" value="ECO:0007669"/>
    <property type="project" value="UniProtKB-KW"/>
</dbReference>
<accession>A0A3B3T646</accession>
<evidence type="ECO:0000313" key="19">
    <source>
        <dbReference type="Ensembl" id="ENSPKIP00000038130.1"/>
    </source>
</evidence>
<keyword evidence="13" id="KW-0325">Glycoprotein</keyword>
<dbReference type="SUPFAM" id="SSF50952">
    <property type="entry name" value="Soluble quinoprotein glucose dehydrogenase"/>
    <property type="match status" value="1"/>
</dbReference>
<feature type="disulfide bond" evidence="16">
    <location>
        <begin position="691"/>
        <end position="700"/>
    </location>
</feature>
<reference evidence="19" key="2">
    <citation type="submission" date="2025-09" db="UniProtKB">
        <authorList>
            <consortium name="Ensembl"/>
        </authorList>
    </citation>
    <scope>IDENTIFICATION</scope>
</reference>
<keyword evidence="12 16" id="KW-1015">Disulfide bond</keyword>
<evidence type="ECO:0000256" key="7">
    <source>
        <dbReference type="ARBA" id="ARBA00022723"/>
    </source>
</evidence>
<evidence type="ECO:0000256" key="15">
    <source>
        <dbReference type="ARBA" id="ARBA00069123"/>
    </source>
</evidence>
<keyword evidence="20" id="KW-1185">Reference proteome</keyword>
<evidence type="ECO:0000256" key="12">
    <source>
        <dbReference type="ARBA" id="ARBA00023157"/>
    </source>
</evidence>
<comment type="subcellular location">
    <subcellularLocation>
        <location evidence="1">Cell membrane</location>
        <topology evidence="1">Peripheral membrane protein</topology>
    </subcellularLocation>
    <subcellularLocation>
        <location evidence="2">Secreted</location>
    </subcellularLocation>
</comment>
<dbReference type="InterPro" id="IPR011041">
    <property type="entry name" value="Quinoprot_gluc/sorb_DH_b-prop"/>
</dbReference>
<keyword evidence="11 17" id="KW-0472">Membrane</keyword>
<dbReference type="PROSITE" id="PS50026">
    <property type="entry name" value="EGF_3"/>
    <property type="match status" value="1"/>
</dbReference>
<dbReference type="InterPro" id="IPR012938">
    <property type="entry name" value="Glc/Sorbosone_DH"/>
</dbReference>
<dbReference type="PROSITE" id="PS00022">
    <property type="entry name" value="EGF_1"/>
    <property type="match status" value="1"/>
</dbReference>
<evidence type="ECO:0000256" key="8">
    <source>
        <dbReference type="ARBA" id="ARBA00022729"/>
    </source>
</evidence>
<dbReference type="InterPro" id="IPR013111">
    <property type="entry name" value="EGF_extracell"/>
</dbReference>
<evidence type="ECO:0000256" key="16">
    <source>
        <dbReference type="PROSITE-ProRule" id="PRU00076"/>
    </source>
</evidence>
<dbReference type="FunFam" id="2.120.10.30:FF:000026">
    <property type="entry name" value="hedgehog-interacting protein-like isoform X1"/>
    <property type="match status" value="1"/>
</dbReference>
<dbReference type="OrthoDB" id="10266706at2759"/>
<keyword evidence="5" id="KW-0964">Secreted</keyword>
<dbReference type="PANTHER" id="PTHR19328:SF27">
    <property type="entry name" value="HEDGEHOG-INTERACTING PROTEIN"/>
    <property type="match status" value="1"/>
</dbReference>
<keyword evidence="8" id="KW-0732">Signal</keyword>
<feature type="disulfide bond" evidence="16">
    <location>
        <begin position="673"/>
        <end position="683"/>
    </location>
</feature>